<protein>
    <submittedName>
        <fullName evidence="2">Uncharacterized protein</fullName>
    </submittedName>
</protein>
<feature type="region of interest" description="Disordered" evidence="1">
    <location>
        <begin position="173"/>
        <end position="246"/>
    </location>
</feature>
<accession>A0AAN9YMF9</accession>
<feature type="compositionally biased region" description="Basic and acidic residues" evidence="1">
    <location>
        <begin position="173"/>
        <end position="186"/>
    </location>
</feature>
<evidence type="ECO:0000313" key="3">
    <source>
        <dbReference type="Proteomes" id="UP001320420"/>
    </source>
</evidence>
<organism evidence="2 3">
    <name type="scientific">Diatrype stigma</name>
    <dbReference type="NCBI Taxonomy" id="117547"/>
    <lineage>
        <taxon>Eukaryota</taxon>
        <taxon>Fungi</taxon>
        <taxon>Dikarya</taxon>
        <taxon>Ascomycota</taxon>
        <taxon>Pezizomycotina</taxon>
        <taxon>Sordariomycetes</taxon>
        <taxon>Xylariomycetidae</taxon>
        <taxon>Xylariales</taxon>
        <taxon>Diatrypaceae</taxon>
        <taxon>Diatrype</taxon>
    </lineage>
</organism>
<keyword evidence="3" id="KW-1185">Reference proteome</keyword>
<feature type="region of interest" description="Disordered" evidence="1">
    <location>
        <begin position="414"/>
        <end position="436"/>
    </location>
</feature>
<gene>
    <name evidence="2" type="ORF">SLS62_008884</name>
</gene>
<sequence length="452" mass="50146">MHVTSSQADTYWELYPVNSNRSHLVTVSTLLYEGYLEANLKGIKTLLESLATPHTLLGNVTYEYSSDDSHNLAELEVVVVPAVFEVPVQEDGVVIAALGGHISNNFGFGPEELDFDHDINEVHRDFEADHDLIAPGISPLPHLNQPFNPADLPFMPIPNQLQHPYALADHLEASDRRSGDGSRYEPSEDGSFISENSTEDGTAKNRFTLKGAQFPGMGGFDAATEDQRRMRNQRKPKEVTNQLEASSRLITTVETVCDLNLTPQRTRDVYDEPSEDESIDHNHDGEDDEDDEHRLSEKRKRRSTGTSTRNRKPRAVAALRRRSASSQSVRSARSSVGAQRASAEQLSRTPTPMRANGPAANLNLAPHGQLPMHSHGNHGNEGVRYPEEDSDEGWMSLADMSRLLLTPPQDARLVSSGAEGEDFSEPSEWPFPVPPPGAEDRLVELIRSRQFF</sequence>
<evidence type="ECO:0000313" key="2">
    <source>
        <dbReference type="EMBL" id="KAK7747740.1"/>
    </source>
</evidence>
<reference evidence="2 3" key="1">
    <citation type="submission" date="2024-02" db="EMBL/GenBank/DDBJ databases">
        <title>De novo assembly and annotation of 12 fungi associated with fruit tree decline syndrome in Ontario, Canada.</title>
        <authorList>
            <person name="Sulman M."/>
            <person name="Ellouze W."/>
            <person name="Ilyukhin E."/>
        </authorList>
    </citation>
    <scope>NUCLEOTIDE SEQUENCE [LARGE SCALE GENOMIC DNA]</scope>
    <source>
        <strain evidence="2 3">M11/M66-122</strain>
    </source>
</reference>
<evidence type="ECO:0000256" key="1">
    <source>
        <dbReference type="SAM" id="MobiDB-lite"/>
    </source>
</evidence>
<feature type="region of interest" description="Disordered" evidence="1">
    <location>
        <begin position="264"/>
        <end position="359"/>
    </location>
</feature>
<feature type="compositionally biased region" description="Low complexity" evidence="1">
    <location>
        <begin position="324"/>
        <end position="343"/>
    </location>
</feature>
<name>A0AAN9YMF9_9PEZI</name>
<feature type="compositionally biased region" description="Basic residues" evidence="1">
    <location>
        <begin position="296"/>
        <end position="323"/>
    </location>
</feature>
<dbReference type="EMBL" id="JAKJXP020000087">
    <property type="protein sequence ID" value="KAK7747740.1"/>
    <property type="molecule type" value="Genomic_DNA"/>
</dbReference>
<dbReference type="AlphaFoldDB" id="A0AAN9YMF9"/>
<proteinExistence type="predicted"/>
<dbReference type="Proteomes" id="UP001320420">
    <property type="component" value="Unassembled WGS sequence"/>
</dbReference>
<comment type="caution">
    <text evidence="2">The sequence shown here is derived from an EMBL/GenBank/DDBJ whole genome shotgun (WGS) entry which is preliminary data.</text>
</comment>